<evidence type="ECO:0000259" key="2">
    <source>
        <dbReference type="SMART" id="SM00235"/>
    </source>
</evidence>
<gene>
    <name evidence="3" type="ORF">GCM10011348_40020</name>
</gene>
<dbReference type="Proteomes" id="UP000599578">
    <property type="component" value="Unassembled WGS sequence"/>
</dbReference>
<dbReference type="InterPro" id="IPR001506">
    <property type="entry name" value="Peptidase_M12A"/>
</dbReference>
<name>A0A918DXX7_9GAMM</name>
<proteinExistence type="predicted"/>
<sequence>MADTNKSIASRLDELAQRIDSLENRVGNKATGSGGGREEGGEVQRFCAMPSVPERVFGAEVSPHRARLIRWIDKKWVNGTRLHYYFFDSGRYAGGADQQDMVREGFDVWRNVGIGLEFEEVSSIDDAEIRIGFLAGDGAWSYVGRDVLDIPGQRERTMNFGWDLTRDPRGVDTPVHEIGHTLGFPHEHQNPFAGIVWDEEAVYDFFGGEPNNWPRETTFHNVLRKLPENEVEGSEWDPDSVMHYGFPAGLIERPEQYRAGLRPALGLSEKDVSQARFFYPPQDDDRNPRLEPFRLEMLSLNPGEQKNYVIEPRATGRYHIQTFGQSDTLMVLFEEVGSDLRYVTADDDSGTGLNSRIDVRLQRGRRYVLRVRLYLNWASGDTALLLW</sequence>
<keyword evidence="4" id="KW-1185">Reference proteome</keyword>
<dbReference type="SMART" id="SM00235">
    <property type="entry name" value="ZnMc"/>
    <property type="match status" value="1"/>
</dbReference>
<dbReference type="GO" id="GO:0008270">
    <property type="term" value="F:zinc ion binding"/>
    <property type="evidence" value="ECO:0007669"/>
    <property type="project" value="InterPro"/>
</dbReference>
<dbReference type="SUPFAM" id="SSF55486">
    <property type="entry name" value="Metalloproteases ('zincins'), catalytic domain"/>
    <property type="match status" value="1"/>
</dbReference>
<feature type="region of interest" description="Disordered" evidence="1">
    <location>
        <begin position="23"/>
        <end position="42"/>
    </location>
</feature>
<evidence type="ECO:0000256" key="1">
    <source>
        <dbReference type="SAM" id="MobiDB-lite"/>
    </source>
</evidence>
<dbReference type="GO" id="GO:0004222">
    <property type="term" value="F:metalloendopeptidase activity"/>
    <property type="evidence" value="ECO:0007669"/>
    <property type="project" value="InterPro"/>
</dbReference>
<comment type="caution">
    <text evidence="3">The sequence shown here is derived from an EMBL/GenBank/DDBJ whole genome shotgun (WGS) entry which is preliminary data.</text>
</comment>
<dbReference type="InterPro" id="IPR024079">
    <property type="entry name" value="MetalloPept_cat_dom_sf"/>
</dbReference>
<dbReference type="InterPro" id="IPR006026">
    <property type="entry name" value="Peptidase_Metallo"/>
</dbReference>
<dbReference type="Gene3D" id="3.40.390.10">
    <property type="entry name" value="Collagenase (Catalytic Domain)"/>
    <property type="match status" value="1"/>
</dbReference>
<dbReference type="EMBL" id="BMLT01000012">
    <property type="protein sequence ID" value="GGO87256.1"/>
    <property type="molecule type" value="Genomic_DNA"/>
</dbReference>
<reference evidence="3 4" key="1">
    <citation type="journal article" date="2014" name="Int. J. Syst. Evol. Microbiol.">
        <title>Complete genome sequence of Corynebacterium casei LMG S-19264T (=DSM 44701T), isolated from a smear-ripened cheese.</title>
        <authorList>
            <consortium name="US DOE Joint Genome Institute (JGI-PGF)"/>
            <person name="Walter F."/>
            <person name="Albersmeier A."/>
            <person name="Kalinowski J."/>
            <person name="Ruckert C."/>
        </authorList>
    </citation>
    <scope>NUCLEOTIDE SEQUENCE [LARGE SCALE GENOMIC DNA]</scope>
    <source>
        <strain evidence="3 4">CGMCC 1.7286</strain>
    </source>
</reference>
<protein>
    <recommendedName>
        <fullName evidence="2">Peptidase metallopeptidase domain-containing protein</fullName>
    </recommendedName>
</protein>
<evidence type="ECO:0000313" key="3">
    <source>
        <dbReference type="EMBL" id="GGO87256.1"/>
    </source>
</evidence>
<evidence type="ECO:0000313" key="4">
    <source>
        <dbReference type="Proteomes" id="UP000599578"/>
    </source>
</evidence>
<dbReference type="GO" id="GO:0006508">
    <property type="term" value="P:proteolysis"/>
    <property type="evidence" value="ECO:0007669"/>
    <property type="project" value="InterPro"/>
</dbReference>
<dbReference type="Pfam" id="PF01400">
    <property type="entry name" value="Astacin"/>
    <property type="match status" value="1"/>
</dbReference>
<dbReference type="RefSeq" id="WP_188862401.1">
    <property type="nucleotide sequence ID" value="NZ_BMLT01000012.1"/>
</dbReference>
<accession>A0A918DXX7</accession>
<dbReference type="AlphaFoldDB" id="A0A918DXX7"/>
<dbReference type="CDD" id="cd04327">
    <property type="entry name" value="ZnMc_MMP_like_3"/>
    <property type="match status" value="1"/>
</dbReference>
<organism evidence="3 4">
    <name type="scientific">Marinobacterium nitratireducens</name>
    <dbReference type="NCBI Taxonomy" id="518897"/>
    <lineage>
        <taxon>Bacteria</taxon>
        <taxon>Pseudomonadati</taxon>
        <taxon>Pseudomonadota</taxon>
        <taxon>Gammaproteobacteria</taxon>
        <taxon>Oceanospirillales</taxon>
        <taxon>Oceanospirillaceae</taxon>
        <taxon>Marinobacterium</taxon>
    </lineage>
</organism>
<feature type="domain" description="Peptidase metallopeptidase" evidence="2">
    <location>
        <begin position="72"/>
        <end position="208"/>
    </location>
</feature>